<keyword evidence="9" id="KW-1185">Reference proteome</keyword>
<evidence type="ECO:0000313" key="8">
    <source>
        <dbReference type="EMBL" id="ETO24151.1"/>
    </source>
</evidence>
<accession>X6NDS2</accession>
<gene>
    <name evidence="8" type="ORF">RFI_13006</name>
</gene>
<feature type="domain" description="Protein kinase" evidence="7">
    <location>
        <begin position="98"/>
        <end position="169"/>
    </location>
</feature>
<name>X6NDS2_RETFI</name>
<reference evidence="8 9" key="1">
    <citation type="journal article" date="2013" name="Curr. Biol.">
        <title>The Genome of the Foraminiferan Reticulomyxa filosa.</title>
        <authorList>
            <person name="Glockner G."/>
            <person name="Hulsmann N."/>
            <person name="Schleicher M."/>
            <person name="Noegel A.A."/>
            <person name="Eichinger L."/>
            <person name="Gallinger C."/>
            <person name="Pawlowski J."/>
            <person name="Sierra R."/>
            <person name="Euteneuer U."/>
            <person name="Pillet L."/>
            <person name="Moustafa A."/>
            <person name="Platzer M."/>
            <person name="Groth M."/>
            <person name="Szafranski K."/>
            <person name="Schliwa M."/>
        </authorList>
    </citation>
    <scope>NUCLEOTIDE SEQUENCE [LARGE SCALE GENOMIC DNA]</scope>
</reference>
<dbReference type="InterPro" id="IPR000719">
    <property type="entry name" value="Prot_kinase_dom"/>
</dbReference>
<dbReference type="Proteomes" id="UP000023152">
    <property type="component" value="Unassembled WGS sequence"/>
</dbReference>
<dbReference type="GO" id="GO:0005952">
    <property type="term" value="C:cAMP-dependent protein kinase complex"/>
    <property type="evidence" value="ECO:0007669"/>
    <property type="project" value="TreeGrafter"/>
</dbReference>
<dbReference type="Pfam" id="PF00069">
    <property type="entry name" value="Pkinase"/>
    <property type="match status" value="1"/>
</dbReference>
<organism evidence="8 9">
    <name type="scientific">Reticulomyxa filosa</name>
    <dbReference type="NCBI Taxonomy" id="46433"/>
    <lineage>
        <taxon>Eukaryota</taxon>
        <taxon>Sar</taxon>
        <taxon>Rhizaria</taxon>
        <taxon>Retaria</taxon>
        <taxon>Foraminifera</taxon>
        <taxon>Monothalamids</taxon>
        <taxon>Reticulomyxidae</taxon>
        <taxon>Reticulomyxa</taxon>
    </lineage>
</organism>
<dbReference type="AlphaFoldDB" id="X6NDS2"/>
<dbReference type="PANTHER" id="PTHR24353:SF37">
    <property type="entry name" value="CAMP-DEPENDENT PROTEIN KINASE CATALYTIC SUBUNIT PRKX"/>
    <property type="match status" value="1"/>
</dbReference>
<dbReference type="SUPFAM" id="SSF56112">
    <property type="entry name" value="Protein kinase-like (PK-like)"/>
    <property type="match status" value="1"/>
</dbReference>
<evidence type="ECO:0000259" key="7">
    <source>
        <dbReference type="PROSITE" id="PS50011"/>
    </source>
</evidence>
<evidence type="ECO:0000256" key="6">
    <source>
        <dbReference type="PROSITE-ProRule" id="PRU10141"/>
    </source>
</evidence>
<evidence type="ECO:0000256" key="5">
    <source>
        <dbReference type="ARBA" id="ARBA00022840"/>
    </source>
</evidence>
<evidence type="ECO:0000256" key="4">
    <source>
        <dbReference type="ARBA" id="ARBA00022777"/>
    </source>
</evidence>
<evidence type="ECO:0000256" key="1">
    <source>
        <dbReference type="ARBA" id="ARBA00022527"/>
    </source>
</evidence>
<comment type="caution">
    <text evidence="8">The sequence shown here is derived from an EMBL/GenBank/DDBJ whole genome shotgun (WGS) entry which is preliminary data.</text>
</comment>
<dbReference type="PROSITE" id="PS00107">
    <property type="entry name" value="PROTEIN_KINASE_ATP"/>
    <property type="match status" value="1"/>
</dbReference>
<dbReference type="OrthoDB" id="2156623at2759"/>
<keyword evidence="5 6" id="KW-0067">ATP-binding</keyword>
<dbReference type="Gene3D" id="3.30.200.20">
    <property type="entry name" value="Phosphorylase Kinase, domain 1"/>
    <property type="match status" value="1"/>
</dbReference>
<keyword evidence="2" id="KW-0808">Transferase</keyword>
<dbReference type="InterPro" id="IPR017441">
    <property type="entry name" value="Protein_kinase_ATP_BS"/>
</dbReference>
<dbReference type="GO" id="GO:0004691">
    <property type="term" value="F:cAMP-dependent protein kinase activity"/>
    <property type="evidence" value="ECO:0007669"/>
    <property type="project" value="TreeGrafter"/>
</dbReference>
<keyword evidence="1" id="KW-0723">Serine/threonine-protein kinase</keyword>
<keyword evidence="3 6" id="KW-0547">Nucleotide-binding</keyword>
<evidence type="ECO:0000256" key="3">
    <source>
        <dbReference type="ARBA" id="ARBA00022741"/>
    </source>
</evidence>
<proteinExistence type="predicted"/>
<evidence type="ECO:0000256" key="2">
    <source>
        <dbReference type="ARBA" id="ARBA00022679"/>
    </source>
</evidence>
<evidence type="ECO:0000313" key="9">
    <source>
        <dbReference type="Proteomes" id="UP000023152"/>
    </source>
</evidence>
<dbReference type="InterPro" id="IPR011009">
    <property type="entry name" value="Kinase-like_dom_sf"/>
</dbReference>
<dbReference type="GO" id="GO:0005524">
    <property type="term" value="F:ATP binding"/>
    <property type="evidence" value="ECO:0007669"/>
    <property type="project" value="UniProtKB-UniRule"/>
</dbReference>
<dbReference type="PROSITE" id="PS50011">
    <property type="entry name" value="PROTEIN_KINASE_DOM"/>
    <property type="match status" value="1"/>
</dbReference>
<protein>
    <submittedName>
        <fullName evidence="8">Protein kinase domain containing protein</fullName>
    </submittedName>
</protein>
<dbReference type="EMBL" id="ASPP01009405">
    <property type="protein sequence ID" value="ETO24151.1"/>
    <property type="molecule type" value="Genomic_DNA"/>
</dbReference>
<sequence>MVEKEALKGTGLELDVGTAEYNVGEVFGRKLYQSAEQESFIASARAEGPETKLLRIAADDFRLIMASQGSHINGSEDIMNAELPSEFKNPVPFRLEDFQVIGLVGYGSFGKVSLVREQATKQIFALKEVSKRRVISTGQIEHIINEKRVMSIIDSPFCVKLFRFIFLFI</sequence>
<keyword evidence="4 8" id="KW-0418">Kinase</keyword>
<dbReference type="PANTHER" id="PTHR24353">
    <property type="entry name" value="CYCLIC NUCLEOTIDE-DEPENDENT PROTEIN KINASE"/>
    <property type="match status" value="1"/>
</dbReference>
<feature type="binding site" evidence="6">
    <location>
        <position position="127"/>
    </location>
    <ligand>
        <name>ATP</name>
        <dbReference type="ChEBI" id="CHEBI:30616"/>
    </ligand>
</feature>